<sequence>MDDKFVRDNPEVAAQLLKVYDRLHATLSELEETRQANKALCADVARLQESRPGAHLDSETVKGLNDALVREREANQRLSGEIVELRHALFDERGDGGDVSAQKDQSEEEVECSCSARSELAALQMTLSEVDMRLEQQIGAYNDMHERVVELEQEVKTAEQTSEARRQHIQDLEEAAQTRQDQGEGLQRRVEKLQQDLTQAKGDIYAQRQALEVREQQLGEEKEQLEKAHLNLGEEFTEARKQHIKELEGASQSQKEKCEGLQRRFDELRRNLTKARGDLDEQRQMFESRGQEMGQEKEQLEKAHLKLQEDYKEVSYKYGKYKKLAMDLDHTLRERPTRESKDETSEPSDVPPPLTPTSPPVEPSAPSPTLKPDVFASTDEQKPSHKSWRDTVDEMLRYPCLPLSDTSAPMHLPQHIRALQSGKVLWCPHRIIFTPNDGCVRLISPVARCKGADAPTELDAPLNELQRVLHTRREVFYQTAAGICYIGTYDAVAIGNVGAAEYAALPSVTQGALLRHTFPSKHTFAATPPAGVARVRAAYASGAFRAQHLALRFVRFNRPLADALSAARPARPLQAPAGARERLPTPPDDDAPAHAPHAHRGVAARGADERGAAPVGRRAKRPAGPAPEGRDCAKRMRAVAPRGE</sequence>
<feature type="compositionally biased region" description="Pro residues" evidence="2">
    <location>
        <begin position="349"/>
        <end position="366"/>
    </location>
</feature>
<feature type="region of interest" description="Disordered" evidence="2">
    <location>
        <begin position="329"/>
        <end position="388"/>
    </location>
</feature>
<protein>
    <submittedName>
        <fullName evidence="3">Uncharacterized protein</fullName>
    </submittedName>
</protein>
<feature type="compositionally biased region" description="Basic and acidic residues" evidence="2">
    <location>
        <begin position="379"/>
        <end position="388"/>
    </location>
</feature>
<proteinExistence type="predicted"/>
<reference evidence="3 4" key="1">
    <citation type="submission" date="2021-08" db="EMBL/GenBank/DDBJ databases">
        <title>Draft Genome Sequence of Phanerochaete sordida strain YK-624.</title>
        <authorList>
            <person name="Mori T."/>
            <person name="Dohra H."/>
            <person name="Suzuki T."/>
            <person name="Kawagishi H."/>
            <person name="Hirai H."/>
        </authorList>
    </citation>
    <scope>NUCLEOTIDE SEQUENCE [LARGE SCALE GENOMIC DNA]</scope>
    <source>
        <strain evidence="3 4">YK-624</strain>
    </source>
</reference>
<dbReference type="Gene3D" id="1.10.287.1490">
    <property type="match status" value="1"/>
</dbReference>
<dbReference type="Proteomes" id="UP000703269">
    <property type="component" value="Unassembled WGS sequence"/>
</dbReference>
<feature type="compositionally biased region" description="Basic and acidic residues" evidence="2">
    <location>
        <begin position="329"/>
        <end position="344"/>
    </location>
</feature>
<feature type="coiled-coil region" evidence="1">
    <location>
        <begin position="134"/>
        <end position="317"/>
    </location>
</feature>
<evidence type="ECO:0000256" key="2">
    <source>
        <dbReference type="SAM" id="MobiDB-lite"/>
    </source>
</evidence>
<evidence type="ECO:0000256" key="1">
    <source>
        <dbReference type="SAM" id="Coils"/>
    </source>
</evidence>
<dbReference type="AlphaFoldDB" id="A0A9P3GEQ6"/>
<feature type="region of interest" description="Disordered" evidence="2">
    <location>
        <begin position="567"/>
        <end position="644"/>
    </location>
</feature>
<gene>
    <name evidence="3" type="ORF">PsYK624_104960</name>
</gene>
<organism evidence="3 4">
    <name type="scientific">Phanerochaete sordida</name>
    <dbReference type="NCBI Taxonomy" id="48140"/>
    <lineage>
        <taxon>Eukaryota</taxon>
        <taxon>Fungi</taxon>
        <taxon>Dikarya</taxon>
        <taxon>Basidiomycota</taxon>
        <taxon>Agaricomycotina</taxon>
        <taxon>Agaricomycetes</taxon>
        <taxon>Polyporales</taxon>
        <taxon>Phanerochaetaceae</taxon>
        <taxon>Phanerochaete</taxon>
    </lineage>
</organism>
<comment type="caution">
    <text evidence="3">The sequence shown here is derived from an EMBL/GenBank/DDBJ whole genome shotgun (WGS) entry which is preliminary data.</text>
</comment>
<keyword evidence="1" id="KW-0175">Coiled coil</keyword>
<evidence type="ECO:0000313" key="4">
    <source>
        <dbReference type="Proteomes" id="UP000703269"/>
    </source>
</evidence>
<dbReference type="SUPFAM" id="SSF57997">
    <property type="entry name" value="Tropomyosin"/>
    <property type="match status" value="1"/>
</dbReference>
<dbReference type="EMBL" id="BPQB01000039">
    <property type="protein sequence ID" value="GJE94327.1"/>
    <property type="molecule type" value="Genomic_DNA"/>
</dbReference>
<evidence type="ECO:0000313" key="3">
    <source>
        <dbReference type="EMBL" id="GJE94327.1"/>
    </source>
</evidence>
<keyword evidence="4" id="KW-1185">Reference proteome</keyword>
<feature type="compositionally biased region" description="Low complexity" evidence="2">
    <location>
        <begin position="567"/>
        <end position="578"/>
    </location>
</feature>
<accession>A0A9P3GEQ6</accession>
<name>A0A9P3GEQ6_9APHY</name>
<feature type="coiled-coil region" evidence="1">
    <location>
        <begin position="13"/>
        <end position="50"/>
    </location>
</feature>